<keyword evidence="2" id="KW-1133">Transmembrane helix</keyword>
<evidence type="ECO:0000256" key="1">
    <source>
        <dbReference type="SAM" id="MobiDB-lite"/>
    </source>
</evidence>
<evidence type="ECO:0000313" key="4">
    <source>
        <dbReference type="Proteomes" id="UP000541969"/>
    </source>
</evidence>
<dbReference type="EMBL" id="JACBZT010000001">
    <property type="protein sequence ID" value="NYJ04019.1"/>
    <property type="molecule type" value="Genomic_DNA"/>
</dbReference>
<comment type="caution">
    <text evidence="3">The sequence shown here is derived from an EMBL/GenBank/DDBJ whole genome shotgun (WGS) entry which is preliminary data.</text>
</comment>
<dbReference type="Proteomes" id="UP000541969">
    <property type="component" value="Unassembled WGS sequence"/>
</dbReference>
<name>A0A853CA15_9ACTN</name>
<keyword evidence="4" id="KW-1185">Reference proteome</keyword>
<evidence type="ECO:0000256" key="2">
    <source>
        <dbReference type="SAM" id="Phobius"/>
    </source>
</evidence>
<proteinExistence type="predicted"/>
<feature type="transmembrane region" description="Helical" evidence="2">
    <location>
        <begin position="57"/>
        <end position="76"/>
    </location>
</feature>
<accession>A0A853CA15</accession>
<feature type="compositionally biased region" description="Basic and acidic residues" evidence="1">
    <location>
        <begin position="94"/>
        <end position="113"/>
    </location>
</feature>
<reference evidence="3 4" key="1">
    <citation type="submission" date="2020-07" db="EMBL/GenBank/DDBJ databases">
        <title>Sequencing the genomes of 1000 actinobacteria strains.</title>
        <authorList>
            <person name="Klenk H.-P."/>
        </authorList>
    </citation>
    <scope>NUCLEOTIDE SEQUENCE [LARGE SCALE GENOMIC DNA]</scope>
    <source>
        <strain evidence="3 4">DSM 104001</strain>
    </source>
</reference>
<dbReference type="AlphaFoldDB" id="A0A853CA15"/>
<evidence type="ECO:0000313" key="3">
    <source>
        <dbReference type="EMBL" id="NYJ04019.1"/>
    </source>
</evidence>
<feature type="region of interest" description="Disordered" evidence="1">
    <location>
        <begin position="94"/>
        <end position="124"/>
    </location>
</feature>
<protein>
    <submittedName>
        <fullName evidence="3">Uncharacterized protein</fullName>
    </submittedName>
</protein>
<dbReference type="RefSeq" id="WP_179714517.1">
    <property type="nucleotide sequence ID" value="NZ_JACBZT010000001.1"/>
</dbReference>
<sequence>MLVQRKGPPFCLVRPMETVVAIRADTGSVAKRWLIGGGIWVVLTALVFLLLNPILAAFIAIVTATAVVVLALAANWEDHSTFEQREAARAVKRKEKWDRNKDVRERDRARWEAHQAQQARKAEQ</sequence>
<organism evidence="3 4">
    <name type="scientific">Petropleomorpha daqingensis</name>
    <dbReference type="NCBI Taxonomy" id="2026353"/>
    <lineage>
        <taxon>Bacteria</taxon>
        <taxon>Bacillati</taxon>
        <taxon>Actinomycetota</taxon>
        <taxon>Actinomycetes</taxon>
        <taxon>Geodermatophilales</taxon>
        <taxon>Geodermatophilaceae</taxon>
        <taxon>Petropleomorpha</taxon>
    </lineage>
</organism>
<keyword evidence="2" id="KW-0812">Transmembrane</keyword>
<feature type="transmembrane region" description="Helical" evidence="2">
    <location>
        <begin position="33"/>
        <end position="51"/>
    </location>
</feature>
<keyword evidence="2" id="KW-0472">Membrane</keyword>
<gene>
    <name evidence="3" type="ORF">GGQ55_000297</name>
</gene>